<gene>
    <name evidence="2" type="ORF">TvY486_0025050</name>
</gene>
<dbReference type="Proteomes" id="UP000009027">
    <property type="component" value="Unassembled WGS sequence"/>
</dbReference>
<keyword evidence="3" id="KW-1185">Reference proteome</keyword>
<dbReference type="VEuPathDB" id="TriTrypDB:TvY486_0025050"/>
<feature type="region of interest" description="Disordered" evidence="1">
    <location>
        <begin position="48"/>
        <end position="120"/>
    </location>
</feature>
<accession>F9WQF8</accession>
<sequence>MHFQARWPVALLANGVAARSQAARTAEPRTAASEYERRYFRGRARVCPGGHGCPKGKTQRTGAHAGKHQTGDTAEGAEAAIQEARSQLGGPELSRKRTTRPWALPQNLRLGRRHAAASGQ</sequence>
<reference evidence="2 3" key="1">
    <citation type="journal article" date="2012" name="Proc. Natl. Acad. Sci. U.S.A.">
        <title>Antigenic diversity is generated by distinct evolutionary mechanisms in African trypanosome species.</title>
        <authorList>
            <person name="Jackson A.P."/>
            <person name="Berry A."/>
            <person name="Aslett M."/>
            <person name="Allison H.C."/>
            <person name="Burton P."/>
            <person name="Vavrova-Anderson J."/>
            <person name="Brown R."/>
            <person name="Browne H."/>
            <person name="Corton N."/>
            <person name="Hauser H."/>
            <person name="Gamble J."/>
            <person name="Gilderthorp R."/>
            <person name="Marcello L."/>
            <person name="McQuillan J."/>
            <person name="Otto T.D."/>
            <person name="Quail M.A."/>
            <person name="Sanders M.J."/>
            <person name="van Tonder A."/>
            <person name="Ginger M.L."/>
            <person name="Field M.C."/>
            <person name="Barry J.D."/>
            <person name="Hertz-Fowler C."/>
            <person name="Berriman M."/>
        </authorList>
    </citation>
    <scope>NUCLEOTIDE SEQUENCE</scope>
    <source>
        <strain evidence="2 3">Y486</strain>
    </source>
</reference>
<organism evidence="2 3">
    <name type="scientific">Trypanosoma vivax (strain Y486)</name>
    <dbReference type="NCBI Taxonomy" id="1055687"/>
    <lineage>
        <taxon>Eukaryota</taxon>
        <taxon>Discoba</taxon>
        <taxon>Euglenozoa</taxon>
        <taxon>Kinetoplastea</taxon>
        <taxon>Metakinetoplastina</taxon>
        <taxon>Trypanosomatida</taxon>
        <taxon>Trypanosomatidae</taxon>
        <taxon>Trypanosoma</taxon>
        <taxon>Duttonella</taxon>
    </lineage>
</organism>
<evidence type="ECO:0000313" key="2">
    <source>
        <dbReference type="EMBL" id="CCD19786.1"/>
    </source>
</evidence>
<proteinExistence type="predicted"/>
<protein>
    <submittedName>
        <fullName evidence="2">Uncharacterized protein</fullName>
    </submittedName>
</protein>
<dbReference type="AlphaFoldDB" id="F9WQF8"/>
<evidence type="ECO:0000313" key="3">
    <source>
        <dbReference type="Proteomes" id="UP000009027"/>
    </source>
</evidence>
<evidence type="ECO:0000256" key="1">
    <source>
        <dbReference type="SAM" id="MobiDB-lite"/>
    </source>
</evidence>
<feature type="compositionally biased region" description="Basic residues" evidence="1">
    <location>
        <begin position="110"/>
        <end position="120"/>
    </location>
</feature>
<name>F9WQF8_TRYVY</name>
<dbReference type="EMBL" id="CAEX01004112">
    <property type="protein sequence ID" value="CCD19786.1"/>
    <property type="molecule type" value="Genomic_DNA"/>
</dbReference>